<protein>
    <submittedName>
        <fullName evidence="2">Uncharacterized protein</fullName>
    </submittedName>
</protein>
<sequence length="191" mass="20899">MQQRATHPLSTGGFHRPGWLPPRGSQGLTSTTPAPLVCLLHVYTIYNYNELISPKTARRGSHLERSGPPKSCRSKDHVSCRADAPCVTPALATALDESQLEPHIHRASRGTTRPPVEEASGSSKRPLSSPARRLTTSHTHTTVRSALGHCQRLPSFPRLLLPHRSNTVFATQPPPPSITNTLITLTYLWAT</sequence>
<evidence type="ECO:0000256" key="1">
    <source>
        <dbReference type="SAM" id="MobiDB-lite"/>
    </source>
</evidence>
<gene>
    <name evidence="2" type="ORF">E2C01_031072</name>
</gene>
<evidence type="ECO:0000313" key="3">
    <source>
        <dbReference type="Proteomes" id="UP000324222"/>
    </source>
</evidence>
<name>A0A5B7EVW4_PORTR</name>
<dbReference type="Proteomes" id="UP000324222">
    <property type="component" value="Unassembled WGS sequence"/>
</dbReference>
<feature type="region of interest" description="Disordered" evidence="1">
    <location>
        <begin position="1"/>
        <end position="27"/>
    </location>
</feature>
<accession>A0A5B7EVW4</accession>
<evidence type="ECO:0000313" key="2">
    <source>
        <dbReference type="EMBL" id="MPC37585.1"/>
    </source>
</evidence>
<feature type="region of interest" description="Disordered" evidence="1">
    <location>
        <begin position="57"/>
        <end position="76"/>
    </location>
</feature>
<proteinExistence type="predicted"/>
<feature type="region of interest" description="Disordered" evidence="1">
    <location>
        <begin position="97"/>
        <end position="139"/>
    </location>
</feature>
<comment type="caution">
    <text evidence="2">The sequence shown here is derived from an EMBL/GenBank/DDBJ whole genome shotgun (WGS) entry which is preliminary data.</text>
</comment>
<keyword evidence="3" id="KW-1185">Reference proteome</keyword>
<dbReference type="AlphaFoldDB" id="A0A5B7EVW4"/>
<organism evidence="2 3">
    <name type="scientific">Portunus trituberculatus</name>
    <name type="common">Swimming crab</name>
    <name type="synonym">Neptunus trituberculatus</name>
    <dbReference type="NCBI Taxonomy" id="210409"/>
    <lineage>
        <taxon>Eukaryota</taxon>
        <taxon>Metazoa</taxon>
        <taxon>Ecdysozoa</taxon>
        <taxon>Arthropoda</taxon>
        <taxon>Crustacea</taxon>
        <taxon>Multicrustacea</taxon>
        <taxon>Malacostraca</taxon>
        <taxon>Eumalacostraca</taxon>
        <taxon>Eucarida</taxon>
        <taxon>Decapoda</taxon>
        <taxon>Pleocyemata</taxon>
        <taxon>Brachyura</taxon>
        <taxon>Eubrachyura</taxon>
        <taxon>Portunoidea</taxon>
        <taxon>Portunidae</taxon>
        <taxon>Portuninae</taxon>
        <taxon>Portunus</taxon>
    </lineage>
</organism>
<feature type="compositionally biased region" description="Basic and acidic residues" evidence="1">
    <location>
        <begin position="61"/>
        <end position="76"/>
    </location>
</feature>
<dbReference type="EMBL" id="VSRR010003825">
    <property type="protein sequence ID" value="MPC37585.1"/>
    <property type="molecule type" value="Genomic_DNA"/>
</dbReference>
<reference evidence="2 3" key="1">
    <citation type="submission" date="2019-05" db="EMBL/GenBank/DDBJ databases">
        <title>Another draft genome of Portunus trituberculatus and its Hox gene families provides insights of decapod evolution.</title>
        <authorList>
            <person name="Jeong J.-H."/>
            <person name="Song I."/>
            <person name="Kim S."/>
            <person name="Choi T."/>
            <person name="Kim D."/>
            <person name="Ryu S."/>
            <person name="Kim W."/>
        </authorList>
    </citation>
    <scope>NUCLEOTIDE SEQUENCE [LARGE SCALE GENOMIC DNA]</scope>
    <source>
        <tissue evidence="2">Muscle</tissue>
    </source>
</reference>